<feature type="compositionally biased region" description="Polar residues" evidence="1">
    <location>
        <begin position="297"/>
        <end position="317"/>
    </location>
</feature>
<dbReference type="Proteomes" id="UP000032141">
    <property type="component" value="Chromosome C5"/>
</dbReference>
<evidence type="ECO:0000256" key="1">
    <source>
        <dbReference type="SAM" id="MobiDB-lite"/>
    </source>
</evidence>
<organism evidence="2 3">
    <name type="scientific">Brassica oleracea var. oleracea</name>
    <dbReference type="NCBI Taxonomy" id="109376"/>
    <lineage>
        <taxon>Eukaryota</taxon>
        <taxon>Viridiplantae</taxon>
        <taxon>Streptophyta</taxon>
        <taxon>Embryophyta</taxon>
        <taxon>Tracheophyta</taxon>
        <taxon>Spermatophyta</taxon>
        <taxon>Magnoliopsida</taxon>
        <taxon>eudicotyledons</taxon>
        <taxon>Gunneridae</taxon>
        <taxon>Pentapetalae</taxon>
        <taxon>rosids</taxon>
        <taxon>malvids</taxon>
        <taxon>Brassicales</taxon>
        <taxon>Brassicaceae</taxon>
        <taxon>Brassiceae</taxon>
        <taxon>Brassica</taxon>
    </lineage>
</organism>
<feature type="compositionally biased region" description="Low complexity" evidence="1">
    <location>
        <begin position="236"/>
        <end position="252"/>
    </location>
</feature>
<dbReference type="HOGENOM" id="CLU_029496_0_0_1"/>
<feature type="compositionally biased region" description="Low complexity" evidence="1">
    <location>
        <begin position="259"/>
        <end position="277"/>
    </location>
</feature>
<dbReference type="Gramene" id="Bo5g139580.1">
    <property type="protein sequence ID" value="Bo5g139580.1"/>
    <property type="gene ID" value="Bo5g139580"/>
</dbReference>
<dbReference type="STRING" id="109376.A0A0D3CLS3"/>
<feature type="region of interest" description="Disordered" evidence="1">
    <location>
        <begin position="539"/>
        <end position="558"/>
    </location>
</feature>
<feature type="region of interest" description="Disordered" evidence="1">
    <location>
        <begin position="497"/>
        <end position="518"/>
    </location>
</feature>
<feature type="compositionally biased region" description="Polar residues" evidence="1">
    <location>
        <begin position="358"/>
        <end position="374"/>
    </location>
</feature>
<accession>A0A0D3CLS3</accession>
<dbReference type="GO" id="GO:0055028">
    <property type="term" value="C:cortical microtubule"/>
    <property type="evidence" value="ECO:0007669"/>
    <property type="project" value="TreeGrafter"/>
</dbReference>
<dbReference type="GO" id="GO:0043622">
    <property type="term" value="P:cortical microtubule organization"/>
    <property type="evidence" value="ECO:0007669"/>
    <property type="project" value="TreeGrafter"/>
</dbReference>
<keyword evidence="3" id="KW-1185">Reference proteome</keyword>
<feature type="compositionally biased region" description="Polar residues" evidence="1">
    <location>
        <begin position="128"/>
        <end position="142"/>
    </location>
</feature>
<dbReference type="PANTHER" id="PTHR31949">
    <property type="entry name" value="GASTRIC MUCIN-LIKE PROTEIN"/>
    <property type="match status" value="1"/>
</dbReference>
<feature type="region of interest" description="Disordered" evidence="1">
    <location>
        <begin position="430"/>
        <end position="453"/>
    </location>
</feature>
<name>A0A0D3CLS3_BRAOL</name>
<dbReference type="EnsemblPlants" id="Bo5g139580.1">
    <property type="protein sequence ID" value="Bo5g139580.1"/>
    <property type="gene ID" value="Bo5g139580"/>
</dbReference>
<dbReference type="PRINTS" id="PR01217">
    <property type="entry name" value="PRICHEXTENSN"/>
</dbReference>
<sequence>MLTHDRDEELSMFLEMRRRDKERRGESLVTGSDHLSISGALTTAAAAALSGVSETVSSQRYPLRRTAAENFLYSENEKSDYDWLLTPPGTPQFEKESHRSVMEQSDAPSSRPTALKSRLGNYREDIVSGNNNKPQMSSSSSVAGLRRPSSSGSSRSTSRPSTPTRRSTTPTTSTTRPVTTTRASNSRSSTPTSRATLTAARATTSATAPRTTTSRSATPTRTKTQPSSAPSKKPLSRSATPTRRSPTPTGPSIVSSKAPSRGTSPTPTPTGPSIVSSKAPSRGTSPTPTPTPTGPSMVSSKAPSRGTSPTPIVNSSKPWKPREMPGFSLEAPPNLRTSVSDRPVSATRGRPGVASAPGSRSSSIERGNGHTSNGVGHARRQSCSPSRGRAPVGNTNGSLPGARGRGKANNGDSPVAMGNKMVERVVNMRKLGPPRLTESGGRGTSKSSSAFNSLGYGRNLSKSSIDMALRHMDIRRGMTGNLRPLVTKVPASSMYSVRSRSNSVTNSPMATSSTVSSSEPNFDNINILCLDGNDAENDDLLSERSFSSPRDQFPKFTS</sequence>
<feature type="compositionally biased region" description="Low complexity" evidence="1">
    <location>
        <begin position="146"/>
        <end position="222"/>
    </location>
</feature>
<dbReference type="eggNOG" id="ENOG502QU51">
    <property type="taxonomic scope" value="Eukaryota"/>
</dbReference>
<dbReference type="RefSeq" id="XP_013638506.1">
    <property type="nucleotide sequence ID" value="XM_013783052.1"/>
</dbReference>
<evidence type="ECO:0000313" key="2">
    <source>
        <dbReference type="EnsemblPlants" id="Bo5g139580.1"/>
    </source>
</evidence>
<proteinExistence type="predicted"/>
<reference evidence="2 3" key="1">
    <citation type="journal article" date="2014" name="Genome Biol.">
        <title>Transcriptome and methylome profiling reveals relics of genome dominance in the mesopolyploid Brassica oleracea.</title>
        <authorList>
            <person name="Parkin I.A."/>
            <person name="Koh C."/>
            <person name="Tang H."/>
            <person name="Robinson S.J."/>
            <person name="Kagale S."/>
            <person name="Clarke W.E."/>
            <person name="Town C.D."/>
            <person name="Nixon J."/>
            <person name="Krishnakumar V."/>
            <person name="Bidwell S.L."/>
            <person name="Denoeud F."/>
            <person name="Belcram H."/>
            <person name="Links M.G."/>
            <person name="Just J."/>
            <person name="Clarke C."/>
            <person name="Bender T."/>
            <person name="Huebert T."/>
            <person name="Mason A.S."/>
            <person name="Pires J.C."/>
            <person name="Barker G."/>
            <person name="Moore J."/>
            <person name="Walley P.G."/>
            <person name="Manoli S."/>
            <person name="Batley J."/>
            <person name="Edwards D."/>
            <person name="Nelson M.N."/>
            <person name="Wang X."/>
            <person name="Paterson A.H."/>
            <person name="King G."/>
            <person name="Bancroft I."/>
            <person name="Chalhoub B."/>
            <person name="Sharpe A.G."/>
        </authorList>
    </citation>
    <scope>NUCLEOTIDE SEQUENCE</scope>
    <source>
        <strain evidence="2 3">cv. TO1000</strain>
    </source>
</reference>
<feature type="compositionally biased region" description="Polar residues" evidence="1">
    <location>
        <begin position="102"/>
        <end position="112"/>
    </location>
</feature>
<feature type="region of interest" description="Disordered" evidence="1">
    <location>
        <begin position="79"/>
        <end position="416"/>
    </location>
</feature>
<protein>
    <submittedName>
        <fullName evidence="2">Uncharacterized protein</fullName>
    </submittedName>
</protein>
<evidence type="ECO:0000313" key="3">
    <source>
        <dbReference type="Proteomes" id="UP000032141"/>
    </source>
</evidence>
<dbReference type="PANTHER" id="PTHR31949:SF30">
    <property type="entry name" value="(RAPE) HYPOTHETICAL PROTEIN"/>
    <property type="match status" value="1"/>
</dbReference>
<dbReference type="GeneID" id="106343754"/>
<dbReference type="OrthoDB" id="1105638at2759"/>
<dbReference type="KEGG" id="boe:106343754"/>
<feature type="compositionally biased region" description="Polar residues" evidence="1">
    <location>
        <begin position="544"/>
        <end position="558"/>
    </location>
</feature>
<dbReference type="OMA" id="CREDKPQ"/>
<reference evidence="2" key="2">
    <citation type="submission" date="2015-03" db="UniProtKB">
        <authorList>
            <consortium name="EnsemblPlants"/>
        </authorList>
    </citation>
    <scope>IDENTIFICATION</scope>
</reference>
<dbReference type="AlphaFoldDB" id="A0A0D3CLS3"/>